<sequence>MYSPWARRRAAEAAAKRERDGWCYRDPGQAKPRNLQDGTTSEAYNNLMRGWQTDEVVAVGDRTLCWVDYVHGFLVCDDIGATPPNKLRYVALPFVPPTWPSINDRPYMRWSRALVAAGGAGDPRSDHVRARGRSAFTVTIWTLNLTTHRDSETLTWVKDRVVDCDELWGLLGYEGLPRVDMEYPIVSLEVPDIVFFRVNSVYQSDIETKVWVVEVDTRRKVLISVFPCTDSRRPESYLPALLRF</sequence>
<reference evidence="2 3" key="1">
    <citation type="journal article" date="2019" name="Sci. Rep.">
        <title>A high-quality genome of Eragrostis curvula grass provides insights into Poaceae evolution and supports new strategies to enhance forage quality.</title>
        <authorList>
            <person name="Carballo J."/>
            <person name="Santos B.A.C.M."/>
            <person name="Zappacosta D."/>
            <person name="Garbus I."/>
            <person name="Selva J.P."/>
            <person name="Gallo C.A."/>
            <person name="Diaz A."/>
            <person name="Albertini E."/>
            <person name="Caccamo M."/>
            <person name="Echenique V."/>
        </authorList>
    </citation>
    <scope>NUCLEOTIDE SEQUENCE [LARGE SCALE GENOMIC DNA]</scope>
    <source>
        <strain evidence="3">cv. Victoria</strain>
        <tissue evidence="2">Leaf</tissue>
    </source>
</reference>
<dbReference type="PANTHER" id="PTHR33074">
    <property type="entry name" value="EXPRESSED PROTEIN-RELATED"/>
    <property type="match status" value="1"/>
</dbReference>
<dbReference type="OrthoDB" id="693343at2759"/>
<evidence type="ECO:0000259" key="1">
    <source>
        <dbReference type="Pfam" id="PF07762"/>
    </source>
</evidence>
<organism evidence="2 3">
    <name type="scientific">Eragrostis curvula</name>
    <name type="common">weeping love grass</name>
    <dbReference type="NCBI Taxonomy" id="38414"/>
    <lineage>
        <taxon>Eukaryota</taxon>
        <taxon>Viridiplantae</taxon>
        <taxon>Streptophyta</taxon>
        <taxon>Embryophyta</taxon>
        <taxon>Tracheophyta</taxon>
        <taxon>Spermatophyta</taxon>
        <taxon>Magnoliopsida</taxon>
        <taxon>Liliopsida</taxon>
        <taxon>Poales</taxon>
        <taxon>Poaceae</taxon>
        <taxon>PACMAD clade</taxon>
        <taxon>Chloridoideae</taxon>
        <taxon>Eragrostideae</taxon>
        <taxon>Eragrostidinae</taxon>
        <taxon>Eragrostis</taxon>
    </lineage>
</organism>
<feature type="non-terminal residue" evidence="2">
    <location>
        <position position="1"/>
    </location>
</feature>
<dbReference type="Pfam" id="PF07762">
    <property type="entry name" value="DUF1618"/>
    <property type="match status" value="1"/>
</dbReference>
<accession>A0A5J9SC18</accession>
<dbReference type="InterPro" id="IPR011676">
    <property type="entry name" value="DUF1618"/>
</dbReference>
<comment type="caution">
    <text evidence="2">The sequence shown here is derived from an EMBL/GenBank/DDBJ whole genome shotgun (WGS) entry which is preliminary data.</text>
</comment>
<evidence type="ECO:0000313" key="2">
    <source>
        <dbReference type="EMBL" id="TVT96827.1"/>
    </source>
</evidence>
<dbReference type="Proteomes" id="UP000324897">
    <property type="component" value="Unassembled WGS sequence"/>
</dbReference>
<name>A0A5J9SC18_9POAL</name>
<dbReference type="AlphaFoldDB" id="A0A5J9SC18"/>
<proteinExistence type="predicted"/>
<keyword evidence="3" id="KW-1185">Reference proteome</keyword>
<evidence type="ECO:0000313" key="3">
    <source>
        <dbReference type="Proteomes" id="UP000324897"/>
    </source>
</evidence>
<protein>
    <recommendedName>
        <fullName evidence="1">DUF1618 domain-containing protein</fullName>
    </recommendedName>
</protein>
<dbReference type="Gramene" id="TVT96827">
    <property type="protein sequence ID" value="TVT96827"/>
    <property type="gene ID" value="EJB05_57966"/>
</dbReference>
<feature type="domain" description="DUF1618" evidence="1">
    <location>
        <begin position="66"/>
        <end position="195"/>
    </location>
</feature>
<dbReference type="PANTHER" id="PTHR33074:SF76">
    <property type="entry name" value="OS11G0569701 PROTEIN"/>
    <property type="match status" value="1"/>
</dbReference>
<gene>
    <name evidence="2" type="ORF">EJB05_57966</name>
</gene>
<dbReference type="EMBL" id="RWGY01001122">
    <property type="protein sequence ID" value="TVT96827.1"/>
    <property type="molecule type" value="Genomic_DNA"/>
</dbReference>